<dbReference type="GO" id="GO:0005829">
    <property type="term" value="C:cytosol"/>
    <property type="evidence" value="ECO:0007669"/>
    <property type="project" value="TreeGrafter"/>
</dbReference>
<dbReference type="Pfam" id="PF01237">
    <property type="entry name" value="Oxysterol_BP"/>
    <property type="match status" value="2"/>
</dbReference>
<evidence type="ECO:0000256" key="3">
    <source>
        <dbReference type="RuleBase" id="RU003845"/>
    </source>
</evidence>
<dbReference type="Gene3D" id="2.40.160.120">
    <property type="match status" value="1"/>
</dbReference>
<dbReference type="InterPro" id="IPR000648">
    <property type="entry name" value="Oxysterol-bd"/>
</dbReference>
<proteinExistence type="inferred from homology"/>
<dbReference type="SUPFAM" id="SSF144000">
    <property type="entry name" value="Oxysterol-binding protein-like"/>
    <property type="match status" value="1"/>
</dbReference>
<comment type="similarity">
    <text evidence="2">Belongs to the OSBP family.</text>
</comment>
<dbReference type="GO" id="GO:0005886">
    <property type="term" value="C:plasma membrane"/>
    <property type="evidence" value="ECO:0007669"/>
    <property type="project" value="TreeGrafter"/>
</dbReference>
<dbReference type="PROSITE" id="PS01013">
    <property type="entry name" value="OSBP"/>
    <property type="match status" value="1"/>
</dbReference>
<evidence type="ECO:0000256" key="2">
    <source>
        <dbReference type="RuleBase" id="RU003844"/>
    </source>
</evidence>
<dbReference type="WBParaSite" id="jg13651">
    <property type="protein sequence ID" value="jg13651"/>
    <property type="gene ID" value="jg13651"/>
</dbReference>
<keyword evidence="5" id="KW-1185">Reference proteome</keyword>
<sequence>MEKIAVQSIKRELPPNITRAELPGIPICMEKSSVWSILKHSIGKDLTHLVIPIEYNEPLSFIQRFADYLENTHIIKEALACEDASERLQYIGAFAVSALDSIRVTKPFNPLLFETYELNKPELGFRFVAEQVSHHPPISAFHASSEDFEFFGTIAPELRFRGFYVYCKPNARLTLKLKKSNDIYTWQATDCMIHNLFIGKMFMSLTGFLAVKYPLIHGDIVSQDGERICCVYGNFTEYLASCPPRTFDSAYKEFVKTFKSKYSRSKLLWRAYRKPPRSTEFYNFTYFSLLLNEMPTDSQKLPRTDSRNRPDMRLMEQGEIDEASNESFASK</sequence>
<evidence type="ECO:0000256" key="4">
    <source>
        <dbReference type="SAM" id="MobiDB-lite"/>
    </source>
</evidence>
<keyword evidence="3" id="KW-0445">Lipid transport</keyword>
<dbReference type="InterPro" id="IPR018494">
    <property type="entry name" value="Oxysterol-bd_CS"/>
</dbReference>
<dbReference type="GO" id="GO:0097038">
    <property type="term" value="C:perinuclear endoplasmic reticulum"/>
    <property type="evidence" value="ECO:0007669"/>
    <property type="project" value="TreeGrafter"/>
</dbReference>
<accession>A0A915CXJ6</accession>
<dbReference type="PANTHER" id="PTHR10972">
    <property type="entry name" value="OXYSTEROL-BINDING PROTEIN-RELATED"/>
    <property type="match status" value="1"/>
</dbReference>
<protein>
    <recommendedName>
        <fullName evidence="3">Oxysterol-binding protein</fullName>
    </recommendedName>
</protein>
<dbReference type="InterPro" id="IPR037239">
    <property type="entry name" value="OSBP_sf"/>
</dbReference>
<dbReference type="Proteomes" id="UP000887574">
    <property type="component" value="Unplaced"/>
</dbReference>
<name>A0A915CXJ6_9BILA</name>
<keyword evidence="1" id="KW-0446">Lipid-binding</keyword>
<dbReference type="PANTHER" id="PTHR10972:SF209">
    <property type="entry name" value="OXYSTEROL-BINDING PROTEIN"/>
    <property type="match status" value="1"/>
</dbReference>
<keyword evidence="3" id="KW-0813">Transport</keyword>
<evidence type="ECO:0000313" key="6">
    <source>
        <dbReference type="WBParaSite" id="jg13651"/>
    </source>
</evidence>
<dbReference type="AlphaFoldDB" id="A0A915CXJ6"/>
<dbReference type="GO" id="GO:0032934">
    <property type="term" value="F:sterol binding"/>
    <property type="evidence" value="ECO:0007669"/>
    <property type="project" value="TreeGrafter"/>
</dbReference>
<evidence type="ECO:0000313" key="5">
    <source>
        <dbReference type="Proteomes" id="UP000887574"/>
    </source>
</evidence>
<organism evidence="5 6">
    <name type="scientific">Ditylenchus dipsaci</name>
    <dbReference type="NCBI Taxonomy" id="166011"/>
    <lineage>
        <taxon>Eukaryota</taxon>
        <taxon>Metazoa</taxon>
        <taxon>Ecdysozoa</taxon>
        <taxon>Nematoda</taxon>
        <taxon>Chromadorea</taxon>
        <taxon>Rhabditida</taxon>
        <taxon>Tylenchina</taxon>
        <taxon>Tylenchomorpha</taxon>
        <taxon>Sphaerularioidea</taxon>
        <taxon>Anguinidae</taxon>
        <taxon>Anguininae</taxon>
        <taxon>Ditylenchus</taxon>
    </lineage>
</organism>
<feature type="compositionally biased region" description="Basic and acidic residues" evidence="4">
    <location>
        <begin position="300"/>
        <end position="316"/>
    </location>
</feature>
<feature type="region of interest" description="Disordered" evidence="4">
    <location>
        <begin position="298"/>
        <end position="331"/>
    </location>
</feature>
<evidence type="ECO:0000256" key="1">
    <source>
        <dbReference type="ARBA" id="ARBA00023121"/>
    </source>
</evidence>
<reference evidence="6" key="1">
    <citation type="submission" date="2022-11" db="UniProtKB">
        <authorList>
            <consortium name="WormBaseParasite"/>
        </authorList>
    </citation>
    <scope>IDENTIFICATION</scope>
</reference>
<dbReference type="GO" id="GO:0006869">
    <property type="term" value="P:lipid transport"/>
    <property type="evidence" value="ECO:0007669"/>
    <property type="project" value="UniProtKB-KW"/>
</dbReference>